<evidence type="ECO:0000313" key="3">
    <source>
        <dbReference type="Proteomes" id="UP001356427"/>
    </source>
</evidence>
<proteinExistence type="predicted"/>
<evidence type="ECO:0000256" key="1">
    <source>
        <dbReference type="SAM" id="MobiDB-lite"/>
    </source>
</evidence>
<feature type="region of interest" description="Disordered" evidence="1">
    <location>
        <begin position="1"/>
        <end position="36"/>
    </location>
</feature>
<sequence>MSHDSRQSITSGNAVTLELSDQPPLPPFKCGTPDSPGPLDLASFKLLRHLQSRVKQLCAENQAYACSLSTLGRAPMELARYYLETDSQS</sequence>
<protein>
    <submittedName>
        <fullName evidence="2">Uncharacterized protein</fullName>
    </submittedName>
</protein>
<dbReference type="EMBL" id="JAGTTL010000021">
    <property type="protein sequence ID" value="KAK6306345.1"/>
    <property type="molecule type" value="Genomic_DNA"/>
</dbReference>
<name>A0AAN8LAY4_9TELE</name>
<evidence type="ECO:0000313" key="2">
    <source>
        <dbReference type="EMBL" id="KAK6306345.1"/>
    </source>
</evidence>
<comment type="caution">
    <text evidence="2">The sequence shown here is derived from an EMBL/GenBank/DDBJ whole genome shotgun (WGS) entry which is preliminary data.</text>
</comment>
<keyword evidence="3" id="KW-1185">Reference proteome</keyword>
<dbReference type="Proteomes" id="UP001356427">
    <property type="component" value="Unassembled WGS sequence"/>
</dbReference>
<reference evidence="2 3" key="1">
    <citation type="submission" date="2021-04" db="EMBL/GenBank/DDBJ databases">
        <authorList>
            <person name="De Guttry C."/>
            <person name="Zahm M."/>
            <person name="Klopp C."/>
            <person name="Cabau C."/>
            <person name="Louis A."/>
            <person name="Berthelot C."/>
            <person name="Parey E."/>
            <person name="Roest Crollius H."/>
            <person name="Montfort J."/>
            <person name="Robinson-Rechavi M."/>
            <person name="Bucao C."/>
            <person name="Bouchez O."/>
            <person name="Gislard M."/>
            <person name="Lluch J."/>
            <person name="Milhes M."/>
            <person name="Lampietro C."/>
            <person name="Lopez Roques C."/>
            <person name="Donnadieu C."/>
            <person name="Braasch I."/>
            <person name="Desvignes T."/>
            <person name="Postlethwait J."/>
            <person name="Bobe J."/>
            <person name="Wedekind C."/>
            <person name="Guiguen Y."/>
        </authorList>
    </citation>
    <scope>NUCLEOTIDE SEQUENCE [LARGE SCALE GENOMIC DNA]</scope>
    <source>
        <strain evidence="2">Cs_M1</strain>
        <tissue evidence="2">Blood</tissue>
    </source>
</reference>
<gene>
    <name evidence="2" type="ORF">J4Q44_G00232700</name>
</gene>
<accession>A0AAN8LAY4</accession>
<organism evidence="2 3">
    <name type="scientific">Coregonus suidteri</name>
    <dbReference type="NCBI Taxonomy" id="861788"/>
    <lineage>
        <taxon>Eukaryota</taxon>
        <taxon>Metazoa</taxon>
        <taxon>Chordata</taxon>
        <taxon>Craniata</taxon>
        <taxon>Vertebrata</taxon>
        <taxon>Euteleostomi</taxon>
        <taxon>Actinopterygii</taxon>
        <taxon>Neopterygii</taxon>
        <taxon>Teleostei</taxon>
        <taxon>Protacanthopterygii</taxon>
        <taxon>Salmoniformes</taxon>
        <taxon>Salmonidae</taxon>
        <taxon>Coregoninae</taxon>
        <taxon>Coregonus</taxon>
    </lineage>
</organism>
<dbReference type="AlphaFoldDB" id="A0AAN8LAY4"/>